<dbReference type="OrthoDB" id="9815585at2"/>
<dbReference type="Proteomes" id="UP000315995">
    <property type="component" value="Chromosome"/>
</dbReference>
<evidence type="ECO:0000256" key="1">
    <source>
        <dbReference type="ARBA" id="ARBA00002190"/>
    </source>
</evidence>
<evidence type="ECO:0000256" key="4">
    <source>
        <dbReference type="ARBA" id="ARBA00023125"/>
    </source>
</evidence>
<evidence type="ECO:0000313" key="8">
    <source>
        <dbReference type="Proteomes" id="UP000315995"/>
    </source>
</evidence>
<dbReference type="InterPro" id="IPR001207">
    <property type="entry name" value="Transposase_mutator"/>
</dbReference>
<protein>
    <recommendedName>
        <fullName evidence="6">Mutator family transposase</fullName>
    </recommendedName>
</protein>
<comment type="function">
    <text evidence="1 6">Required for the transposition of the insertion element.</text>
</comment>
<evidence type="ECO:0000256" key="3">
    <source>
        <dbReference type="ARBA" id="ARBA00022578"/>
    </source>
</evidence>
<reference evidence="7 8" key="1">
    <citation type="submission" date="2019-06" db="EMBL/GenBank/DDBJ databases">
        <title>Persicimonas caeni gen. nov., sp. nov., a predatory bacterium isolated from solar saltern.</title>
        <authorList>
            <person name="Wang S."/>
        </authorList>
    </citation>
    <scope>NUCLEOTIDE SEQUENCE [LARGE SCALE GENOMIC DNA]</scope>
    <source>
        <strain evidence="7 8">YN101</strain>
    </source>
</reference>
<comment type="similarity">
    <text evidence="2 6">Belongs to the transposase mutator family.</text>
</comment>
<dbReference type="Pfam" id="PF00872">
    <property type="entry name" value="Transposase_mut"/>
    <property type="match status" value="1"/>
</dbReference>
<evidence type="ECO:0000256" key="2">
    <source>
        <dbReference type="ARBA" id="ARBA00010961"/>
    </source>
</evidence>
<dbReference type="EMBL" id="CP041186">
    <property type="protein sequence ID" value="QDG49515.1"/>
    <property type="molecule type" value="Genomic_DNA"/>
</dbReference>
<accession>A0A4Y6PNY2</accession>
<dbReference type="GO" id="GO:0004803">
    <property type="term" value="F:transposase activity"/>
    <property type="evidence" value="ECO:0007669"/>
    <property type="project" value="UniProtKB-UniRule"/>
</dbReference>
<dbReference type="GO" id="GO:0003677">
    <property type="term" value="F:DNA binding"/>
    <property type="evidence" value="ECO:0007669"/>
    <property type="project" value="UniProtKB-UniRule"/>
</dbReference>
<accession>A0A5B8Y3V2</accession>
<proteinExistence type="inferred from homology"/>
<dbReference type="PANTHER" id="PTHR33217">
    <property type="entry name" value="TRANSPOSASE FOR INSERTION SEQUENCE ELEMENT IS1081"/>
    <property type="match status" value="1"/>
</dbReference>
<keyword evidence="4 6" id="KW-0238">DNA-binding</keyword>
<dbReference type="GO" id="GO:0006313">
    <property type="term" value="P:DNA transposition"/>
    <property type="evidence" value="ECO:0007669"/>
    <property type="project" value="UniProtKB-UniRule"/>
</dbReference>
<evidence type="ECO:0000256" key="6">
    <source>
        <dbReference type="RuleBase" id="RU365089"/>
    </source>
</evidence>
<gene>
    <name evidence="7" type="ORF">FIV42_01810</name>
</gene>
<keyword evidence="8" id="KW-1185">Reference proteome</keyword>
<keyword evidence="6" id="KW-0814">Transposable element</keyword>
<sequence>MGEFEVTIDGEIIQGLILGNRDEAMRKLVEAVLNEVLEAEMDEHLEAEKHERTDERKGYRNGHYERGFTMRVGPMTLRVPRDRDGTFETAIFTRYQRSEKALVLAMMEMVVNGVSTRKVKRITDELCGHEFSRSTVSRLCEALDEKVEAWAERTLMGRNYPFVLVDAIQVRVRRNGAIRPTSALVAVGVNEDGYREILGLSIANSETNQSWKEFFRSLNRRGLSGVELVVSDAHEGLVDAVHECFQGASWQRCQTHFRRNILDKTPKSLHGQMSKGLDDIFEAEDVAASKEAFNELCAELEGKADKALETLELGFEDATAVLRLPDKYRVRLRTTNMVERLNSEIRRREKVIRIFPNDRSAWRLVGAYLMEQHEEWATGRRYFDMDEYWAWKAPREGENQLMEAAAE</sequence>
<evidence type="ECO:0000256" key="5">
    <source>
        <dbReference type="ARBA" id="ARBA00023172"/>
    </source>
</evidence>
<organism evidence="7 8">
    <name type="scientific">Persicimonas caeni</name>
    <dbReference type="NCBI Taxonomy" id="2292766"/>
    <lineage>
        <taxon>Bacteria</taxon>
        <taxon>Deltaproteobacteria</taxon>
        <taxon>Bradymonadales</taxon>
        <taxon>Bradymonadaceae</taxon>
        <taxon>Persicimonas</taxon>
    </lineage>
</organism>
<dbReference type="AlphaFoldDB" id="A0A4Y6PNY2"/>
<evidence type="ECO:0000313" key="7">
    <source>
        <dbReference type="EMBL" id="QDG49515.1"/>
    </source>
</evidence>
<dbReference type="NCBIfam" id="NF033543">
    <property type="entry name" value="transpos_IS256"/>
    <property type="match status" value="1"/>
</dbReference>
<name>A0A4Y6PNY2_PERCE</name>
<keyword evidence="5 6" id="KW-0233">DNA recombination</keyword>
<keyword evidence="3 6" id="KW-0815">Transposition</keyword>
<dbReference type="PANTHER" id="PTHR33217:SF7">
    <property type="entry name" value="TRANSPOSASE FOR INSERTION SEQUENCE ELEMENT IS1081"/>
    <property type="match status" value="1"/>
</dbReference>
<dbReference type="RefSeq" id="WP_141196012.1">
    <property type="nucleotide sequence ID" value="NZ_CP041186.1"/>
</dbReference>